<organism evidence="11 12">
    <name type="scientific">Pygocentrus nattereri</name>
    <name type="common">Red-bellied piranha</name>
    <dbReference type="NCBI Taxonomy" id="42514"/>
    <lineage>
        <taxon>Eukaryota</taxon>
        <taxon>Metazoa</taxon>
        <taxon>Chordata</taxon>
        <taxon>Craniata</taxon>
        <taxon>Vertebrata</taxon>
        <taxon>Euteleostomi</taxon>
        <taxon>Actinopterygii</taxon>
        <taxon>Neopterygii</taxon>
        <taxon>Teleostei</taxon>
        <taxon>Ostariophysi</taxon>
        <taxon>Characiformes</taxon>
        <taxon>Characoidei</taxon>
        <taxon>Pygocentrus</taxon>
    </lineage>
</organism>
<name>A0A3B4EN77_PYGNA</name>
<dbReference type="Pfam" id="PF17779">
    <property type="entry name" value="WHD_NOD2"/>
    <property type="match status" value="1"/>
</dbReference>
<dbReference type="Ensembl" id="ENSPNAT00000040666.2">
    <property type="protein sequence ID" value="ENSPNAP00000037233.1"/>
    <property type="gene ID" value="ENSPNAG00000028720.2"/>
</dbReference>
<dbReference type="InterPro" id="IPR032675">
    <property type="entry name" value="LRR_dom_sf"/>
</dbReference>
<dbReference type="PANTHER" id="PTHR45690:SF19">
    <property type="entry name" value="NACHT, LRR AND PYD DOMAINS-CONTAINING PROTEIN 3"/>
    <property type="match status" value="1"/>
</dbReference>
<proteinExistence type="predicted"/>
<keyword evidence="6" id="KW-0832">Ubl conjugation</keyword>
<evidence type="ECO:0000256" key="7">
    <source>
        <dbReference type="ARBA" id="ARBA00023198"/>
    </source>
</evidence>
<dbReference type="AlphaFoldDB" id="A0A3B4EN77"/>
<keyword evidence="7" id="KW-0395">Inflammatory response</keyword>
<evidence type="ECO:0000259" key="10">
    <source>
        <dbReference type="Pfam" id="PF17779"/>
    </source>
</evidence>
<dbReference type="GO" id="GO:0045087">
    <property type="term" value="P:innate immune response"/>
    <property type="evidence" value="ECO:0007669"/>
    <property type="project" value="UniProtKB-KW"/>
</dbReference>
<dbReference type="Proteomes" id="UP001501920">
    <property type="component" value="Chromosome 24"/>
</dbReference>
<dbReference type="InterPro" id="IPR050637">
    <property type="entry name" value="NLRP_innate_immun_reg"/>
</dbReference>
<dbReference type="SUPFAM" id="SSF52047">
    <property type="entry name" value="RNI-like"/>
    <property type="match status" value="1"/>
</dbReference>
<evidence type="ECO:0000256" key="2">
    <source>
        <dbReference type="ARBA" id="ARBA00022490"/>
    </source>
</evidence>
<evidence type="ECO:0000256" key="4">
    <source>
        <dbReference type="ARBA" id="ARBA00022741"/>
    </source>
</evidence>
<dbReference type="STRING" id="42514.ENSPNAP00000037233"/>
<dbReference type="OMA" id="YIICTAM"/>
<dbReference type="GO" id="GO:0005524">
    <property type="term" value="F:ATP binding"/>
    <property type="evidence" value="ECO:0007669"/>
    <property type="project" value="UniProtKB-KW"/>
</dbReference>
<dbReference type="InterPro" id="IPR041075">
    <property type="entry name" value="NOD1/2_WH"/>
</dbReference>
<keyword evidence="12" id="KW-1185">Reference proteome</keyword>
<comment type="subcellular location">
    <subcellularLocation>
        <location evidence="1">Inflammasome</location>
    </subcellularLocation>
</comment>
<evidence type="ECO:0000313" key="12">
    <source>
        <dbReference type="Proteomes" id="UP001501920"/>
    </source>
</evidence>
<keyword evidence="2" id="KW-0963">Cytoplasm</keyword>
<dbReference type="PANTHER" id="PTHR45690">
    <property type="entry name" value="NACHT, LRR AND PYD DOMAINS-CONTAINING PROTEIN 12"/>
    <property type="match status" value="1"/>
</dbReference>
<evidence type="ECO:0000256" key="5">
    <source>
        <dbReference type="ARBA" id="ARBA00022840"/>
    </source>
</evidence>
<sequence>MKFYKDPLVAEKVFSYIVRNDNLFALSFIPLYCYIICSALAEFFSTDHNNEEESLDLNPPRTVSEVYYFYLYTTIKHHALKDKAETNSRPQILAVVKEQLMNLGRMAYENLLRNRILFDREDLEKFGLDPRGIRSTFLSQILVSVKEEKVEMFAFFHLTIQEYLAALFCVVSFSSYTEILTGLDYWCFGELRPPAENPPLTLNPLPAGDDLECPRVENLQMFTRFFSGLLRARLSRLLEGMVENSFGGDDGELPYQLGDWFQCQFKNRNLPNQMTLNLLHCLMELHLQETTGRAAPEISRLNLFKMKLSVVDCAAVHYVLQFSKHLLKDIRYNCLGTDAAILESTVLKSEDSCVVPVMFLSSMCGNKLGPEGARVLWEALEHNNSVEEVYLDITGITESGTENLVQCLSKNTALKSLTDLGRVRPDLRIISHFVDDLGLLEAYLGWVEEMRADHDQMESVKNADALQSVLKGLWLSEGTGENTVKAKELETKILQLLENSELSALSAK</sequence>
<feature type="domain" description="NACHT LRR and PYD" evidence="9">
    <location>
        <begin position="157"/>
        <end position="286"/>
    </location>
</feature>
<protein>
    <submittedName>
        <fullName evidence="11">Uncharacterized protein</fullName>
    </submittedName>
</protein>
<dbReference type="Pfam" id="PF17776">
    <property type="entry name" value="NLRC4_HD2"/>
    <property type="match status" value="1"/>
</dbReference>
<dbReference type="GO" id="GO:0005737">
    <property type="term" value="C:cytoplasm"/>
    <property type="evidence" value="ECO:0007669"/>
    <property type="project" value="UniProtKB-SubCell"/>
</dbReference>
<accession>A0A3B4EN77</accession>
<evidence type="ECO:0000313" key="11">
    <source>
        <dbReference type="Ensembl" id="ENSPNAP00000037233.1"/>
    </source>
</evidence>
<evidence type="ECO:0000256" key="8">
    <source>
        <dbReference type="ARBA" id="ARBA00023233"/>
    </source>
</evidence>
<keyword evidence="4" id="KW-0547">Nucleotide-binding</keyword>
<keyword evidence="3" id="KW-0677">Repeat</keyword>
<feature type="domain" description="NOD1/2 winged helix" evidence="10">
    <location>
        <begin position="99"/>
        <end position="155"/>
    </location>
</feature>
<evidence type="ECO:0000256" key="6">
    <source>
        <dbReference type="ARBA" id="ARBA00022843"/>
    </source>
</evidence>
<reference evidence="11" key="3">
    <citation type="submission" date="2025-09" db="UniProtKB">
        <authorList>
            <consortium name="Ensembl"/>
        </authorList>
    </citation>
    <scope>IDENTIFICATION</scope>
</reference>
<reference evidence="11" key="2">
    <citation type="submission" date="2025-08" db="UniProtKB">
        <authorList>
            <consortium name="Ensembl"/>
        </authorList>
    </citation>
    <scope>IDENTIFICATION</scope>
</reference>
<dbReference type="InterPro" id="IPR041267">
    <property type="entry name" value="NLRP_HD2"/>
</dbReference>
<dbReference type="Gene3D" id="3.80.10.10">
    <property type="entry name" value="Ribonuclease Inhibitor"/>
    <property type="match status" value="1"/>
</dbReference>
<dbReference type="GeneTree" id="ENSGT01150000286911"/>
<evidence type="ECO:0000256" key="1">
    <source>
        <dbReference type="ARBA" id="ARBA00004110"/>
    </source>
</evidence>
<evidence type="ECO:0000259" key="9">
    <source>
        <dbReference type="Pfam" id="PF17776"/>
    </source>
</evidence>
<evidence type="ECO:0000256" key="3">
    <source>
        <dbReference type="ARBA" id="ARBA00022737"/>
    </source>
</evidence>
<keyword evidence="8" id="KW-1271">Inflammasome</keyword>
<keyword evidence="5" id="KW-0067">ATP-binding</keyword>
<reference evidence="11 12" key="1">
    <citation type="submission" date="2020-10" db="EMBL/GenBank/DDBJ databases">
        <title>Pygocentrus nattereri (red-bellied piranha) genome, fPygNat1, primary haplotype.</title>
        <authorList>
            <person name="Myers G."/>
            <person name="Meyer A."/>
            <person name="Karagic N."/>
            <person name="Pippel M."/>
            <person name="Winkler S."/>
            <person name="Tracey A."/>
            <person name="Wood J."/>
            <person name="Formenti G."/>
            <person name="Howe K."/>
            <person name="Fedrigo O."/>
            <person name="Jarvis E.D."/>
        </authorList>
    </citation>
    <scope>NUCLEOTIDE SEQUENCE [LARGE SCALE GENOMIC DNA]</scope>
</reference>